<dbReference type="AlphaFoldDB" id="A0A822XQ23"/>
<evidence type="ECO:0000313" key="2">
    <source>
        <dbReference type="Proteomes" id="UP000607653"/>
    </source>
</evidence>
<evidence type="ECO:0000313" key="1">
    <source>
        <dbReference type="EMBL" id="DAD22550.1"/>
    </source>
</evidence>
<protein>
    <submittedName>
        <fullName evidence="1">Uncharacterized protein</fullName>
    </submittedName>
</protein>
<accession>A0A822XQ23</accession>
<keyword evidence="2" id="KW-1185">Reference proteome</keyword>
<sequence length="30" mass="3626">MLVMLHVGERKRERERERFDDHLGELSSLS</sequence>
<reference evidence="1 2" key="1">
    <citation type="journal article" date="2020" name="Mol. Biol. Evol.">
        <title>Distinct Expression and Methylation Patterns for Genes with Different Fates following a Single Whole-Genome Duplication in Flowering Plants.</title>
        <authorList>
            <person name="Shi T."/>
            <person name="Rahmani R.S."/>
            <person name="Gugger P.F."/>
            <person name="Wang M."/>
            <person name="Li H."/>
            <person name="Zhang Y."/>
            <person name="Li Z."/>
            <person name="Wang Q."/>
            <person name="Van de Peer Y."/>
            <person name="Marchal K."/>
            <person name="Chen J."/>
        </authorList>
    </citation>
    <scope>NUCLEOTIDE SEQUENCE [LARGE SCALE GENOMIC DNA]</scope>
    <source>
        <tissue evidence="1">Leaf</tissue>
    </source>
</reference>
<organism evidence="1 2">
    <name type="scientific">Nelumbo nucifera</name>
    <name type="common">Sacred lotus</name>
    <dbReference type="NCBI Taxonomy" id="4432"/>
    <lineage>
        <taxon>Eukaryota</taxon>
        <taxon>Viridiplantae</taxon>
        <taxon>Streptophyta</taxon>
        <taxon>Embryophyta</taxon>
        <taxon>Tracheophyta</taxon>
        <taxon>Spermatophyta</taxon>
        <taxon>Magnoliopsida</taxon>
        <taxon>Proteales</taxon>
        <taxon>Nelumbonaceae</taxon>
        <taxon>Nelumbo</taxon>
    </lineage>
</organism>
<gene>
    <name evidence="1" type="ORF">HUJ06_024014</name>
</gene>
<comment type="caution">
    <text evidence="1">The sequence shown here is derived from an EMBL/GenBank/DDBJ whole genome shotgun (WGS) entry which is preliminary data.</text>
</comment>
<dbReference type="Proteomes" id="UP000607653">
    <property type="component" value="Unassembled WGS sequence"/>
</dbReference>
<proteinExistence type="predicted"/>
<name>A0A822XQ23_NELNU</name>
<dbReference type="EMBL" id="DUZY01000001">
    <property type="protein sequence ID" value="DAD22550.1"/>
    <property type="molecule type" value="Genomic_DNA"/>
</dbReference>